<evidence type="ECO:0000313" key="1">
    <source>
        <dbReference type="EMBL" id="DAE12288.1"/>
    </source>
</evidence>
<protein>
    <submittedName>
        <fullName evidence="1">Uncharacterized protein</fullName>
    </submittedName>
</protein>
<name>A0A8S5PZZ1_9CAUD</name>
<dbReference type="EMBL" id="BK015546">
    <property type="protein sequence ID" value="DAE12288.1"/>
    <property type="molecule type" value="Genomic_DNA"/>
</dbReference>
<sequence>MIKPKYGLAGGLSLASPFYRRQRSRKSQIIVREHLKPKGEYL</sequence>
<reference evidence="1" key="1">
    <citation type="journal article" date="2021" name="Proc. Natl. Acad. Sci. U.S.A.">
        <title>A Catalog of Tens of Thousands of Viruses from Human Metagenomes Reveals Hidden Associations with Chronic Diseases.</title>
        <authorList>
            <person name="Tisza M.J."/>
            <person name="Buck C.B."/>
        </authorList>
    </citation>
    <scope>NUCLEOTIDE SEQUENCE</scope>
    <source>
        <strain evidence="1">CtMgg26</strain>
    </source>
</reference>
<organism evidence="1">
    <name type="scientific">Siphoviridae sp. ctMgg26</name>
    <dbReference type="NCBI Taxonomy" id="2825462"/>
    <lineage>
        <taxon>Viruses</taxon>
        <taxon>Duplodnaviria</taxon>
        <taxon>Heunggongvirae</taxon>
        <taxon>Uroviricota</taxon>
        <taxon>Caudoviricetes</taxon>
    </lineage>
</organism>
<proteinExistence type="predicted"/>
<accession>A0A8S5PZZ1</accession>